<feature type="transmembrane region" description="Helical" evidence="5">
    <location>
        <begin position="169"/>
        <end position="188"/>
    </location>
</feature>
<feature type="transmembrane region" description="Helical" evidence="5">
    <location>
        <begin position="289"/>
        <end position="306"/>
    </location>
</feature>
<feature type="transmembrane region" description="Helical" evidence="5">
    <location>
        <begin position="30"/>
        <end position="47"/>
    </location>
</feature>
<dbReference type="Proteomes" id="UP000326557">
    <property type="component" value="Unassembled WGS sequence"/>
</dbReference>
<gene>
    <name evidence="7" type="primary">yjhB_2</name>
    <name evidence="7" type="ORF">PS704_00937</name>
</gene>
<evidence type="ECO:0000256" key="1">
    <source>
        <dbReference type="ARBA" id="ARBA00004141"/>
    </source>
</evidence>
<protein>
    <submittedName>
        <fullName evidence="7">Metabolite transport protein YjhB</fullName>
    </submittedName>
</protein>
<dbReference type="CDD" id="cd17371">
    <property type="entry name" value="MFS_MucK"/>
    <property type="match status" value="1"/>
</dbReference>
<dbReference type="AlphaFoldDB" id="A0A5E7AHW8"/>
<evidence type="ECO:0000256" key="4">
    <source>
        <dbReference type="ARBA" id="ARBA00023136"/>
    </source>
</evidence>
<dbReference type="PANTHER" id="PTHR23508">
    <property type="entry name" value="CARBOXYLIC ACID TRANSPORTER PROTEIN HOMOLOG"/>
    <property type="match status" value="1"/>
</dbReference>
<dbReference type="InterPro" id="IPR036259">
    <property type="entry name" value="MFS_trans_sf"/>
</dbReference>
<dbReference type="PROSITE" id="PS00217">
    <property type="entry name" value="SUGAR_TRANSPORT_2"/>
    <property type="match status" value="1"/>
</dbReference>
<dbReference type="Gene3D" id="1.20.1250.20">
    <property type="entry name" value="MFS general substrate transporter like domains"/>
    <property type="match status" value="2"/>
</dbReference>
<keyword evidence="2 5" id="KW-0812">Transmembrane</keyword>
<feature type="transmembrane region" description="Helical" evidence="5">
    <location>
        <begin position="142"/>
        <end position="163"/>
    </location>
</feature>
<dbReference type="PROSITE" id="PS50850">
    <property type="entry name" value="MFS"/>
    <property type="match status" value="1"/>
</dbReference>
<keyword evidence="3 5" id="KW-1133">Transmembrane helix</keyword>
<name>A0A5E7AHW8_PSEFL</name>
<feature type="transmembrane region" description="Helical" evidence="5">
    <location>
        <begin position="54"/>
        <end position="73"/>
    </location>
</feature>
<proteinExistence type="predicted"/>
<dbReference type="InterPro" id="IPR005829">
    <property type="entry name" value="Sugar_transporter_CS"/>
</dbReference>
<feature type="transmembrane region" description="Helical" evidence="5">
    <location>
        <begin position="79"/>
        <end position="99"/>
    </location>
</feature>
<dbReference type="GO" id="GO:0046943">
    <property type="term" value="F:carboxylic acid transmembrane transporter activity"/>
    <property type="evidence" value="ECO:0007669"/>
    <property type="project" value="TreeGrafter"/>
</dbReference>
<evidence type="ECO:0000256" key="5">
    <source>
        <dbReference type="SAM" id="Phobius"/>
    </source>
</evidence>
<dbReference type="EMBL" id="CABVHP010000002">
    <property type="protein sequence ID" value="VVN78918.1"/>
    <property type="molecule type" value="Genomic_DNA"/>
</dbReference>
<reference evidence="7 8" key="1">
    <citation type="submission" date="2019-09" db="EMBL/GenBank/DDBJ databases">
        <authorList>
            <person name="Chandra G."/>
            <person name="Truman W A."/>
        </authorList>
    </citation>
    <scope>NUCLEOTIDE SEQUENCE [LARGE SCALE GENOMIC DNA]</scope>
    <source>
        <strain evidence="7">PS704</strain>
    </source>
</reference>
<accession>A0A5E7AHW8</accession>
<feature type="transmembrane region" description="Helical" evidence="5">
    <location>
        <begin position="222"/>
        <end position="244"/>
    </location>
</feature>
<feature type="transmembrane region" description="Helical" evidence="5">
    <location>
        <begin position="312"/>
        <end position="335"/>
    </location>
</feature>
<dbReference type="InterPro" id="IPR020846">
    <property type="entry name" value="MFS_dom"/>
</dbReference>
<dbReference type="PANTHER" id="PTHR23508:SF10">
    <property type="entry name" value="CARBOXYLIC ACID TRANSPORTER PROTEIN HOMOLOG"/>
    <property type="match status" value="1"/>
</dbReference>
<dbReference type="Pfam" id="PF07690">
    <property type="entry name" value="MFS_1"/>
    <property type="match status" value="1"/>
</dbReference>
<evidence type="ECO:0000259" key="6">
    <source>
        <dbReference type="PROSITE" id="PS50850"/>
    </source>
</evidence>
<dbReference type="PROSITE" id="PS00216">
    <property type="entry name" value="SUGAR_TRANSPORT_1"/>
    <property type="match status" value="1"/>
</dbReference>
<evidence type="ECO:0000313" key="7">
    <source>
        <dbReference type="EMBL" id="VVN78918.1"/>
    </source>
</evidence>
<dbReference type="RefSeq" id="WP_150636700.1">
    <property type="nucleotide sequence ID" value="NZ_CABVHP010000002.1"/>
</dbReference>
<dbReference type="OrthoDB" id="4474610at2"/>
<keyword evidence="4 5" id="KW-0472">Membrane</keyword>
<dbReference type="InterPro" id="IPR011701">
    <property type="entry name" value="MFS"/>
</dbReference>
<feature type="transmembrane region" description="Helical" evidence="5">
    <location>
        <begin position="375"/>
        <end position="397"/>
    </location>
</feature>
<dbReference type="GO" id="GO:0005886">
    <property type="term" value="C:plasma membrane"/>
    <property type="evidence" value="ECO:0007669"/>
    <property type="project" value="TreeGrafter"/>
</dbReference>
<sequence length="429" mass="46019">MFDWYRKGSPRERKTFWACYSGWALDSYDMQMFSFLLPTIIGLWGLTKAEAGMVGTAALLSAAIGGWIAGILADRHGRVRILIFSIVWFTFFGVVAGFAQNYEQLLIARTLQGVGFGGEWAVGAALMAEVISPNNRGRAMGFVQSGFALGWAGAVIIITVILSVCPPELAWRVAFWFGVIPALIVLFIRRHVKDSDAFVQAAASKAPKASIWTVFQPQYLRLTILSSLLVIGLQAGCYVILVWIPSLLKDRGVESTSLIATILVMAAGCFAGFASTAYLSDKLGRRPTLILLSLISWIVTVTYMLLPLNPLITHIMGFLVGFAAIGMYAALGPFLSELFPTHVRTTCMGFSYNVGKSVGATAITGVGLLSAHVGLAQAIGMFCLGAYAISVVALLLLPETKGLRIEELDAQVTATPGAAPTTPPNPKIA</sequence>
<evidence type="ECO:0000256" key="2">
    <source>
        <dbReference type="ARBA" id="ARBA00022692"/>
    </source>
</evidence>
<comment type="subcellular location">
    <subcellularLocation>
        <location evidence="1">Membrane</location>
        <topology evidence="1">Multi-pass membrane protein</topology>
    </subcellularLocation>
</comment>
<evidence type="ECO:0000313" key="8">
    <source>
        <dbReference type="Proteomes" id="UP000326557"/>
    </source>
</evidence>
<feature type="domain" description="Major facilitator superfamily (MFS) profile" evidence="6">
    <location>
        <begin position="15"/>
        <end position="401"/>
    </location>
</feature>
<evidence type="ECO:0000256" key="3">
    <source>
        <dbReference type="ARBA" id="ARBA00022989"/>
    </source>
</evidence>
<dbReference type="SUPFAM" id="SSF103473">
    <property type="entry name" value="MFS general substrate transporter"/>
    <property type="match status" value="1"/>
</dbReference>
<feature type="transmembrane region" description="Helical" evidence="5">
    <location>
        <begin position="256"/>
        <end position="277"/>
    </location>
</feature>
<organism evidence="7 8">
    <name type="scientific">Pseudomonas fluorescens</name>
    <dbReference type="NCBI Taxonomy" id="294"/>
    <lineage>
        <taxon>Bacteria</taxon>
        <taxon>Pseudomonadati</taxon>
        <taxon>Pseudomonadota</taxon>
        <taxon>Gammaproteobacteria</taxon>
        <taxon>Pseudomonadales</taxon>
        <taxon>Pseudomonadaceae</taxon>
        <taxon>Pseudomonas</taxon>
    </lineage>
</organism>